<name>A0A9N7MLT9_STRHE</name>
<reference evidence="1" key="1">
    <citation type="submission" date="2019-12" db="EMBL/GenBank/DDBJ databases">
        <authorList>
            <person name="Scholes J."/>
        </authorList>
    </citation>
    <scope>NUCLEOTIDE SEQUENCE</scope>
</reference>
<dbReference type="InterPro" id="IPR036770">
    <property type="entry name" value="Ankyrin_rpt-contain_sf"/>
</dbReference>
<dbReference type="AlphaFoldDB" id="A0A9N7MLT9"/>
<organism evidence="1 2">
    <name type="scientific">Striga hermonthica</name>
    <name type="common">Purple witchweed</name>
    <name type="synonym">Buchnera hermonthica</name>
    <dbReference type="NCBI Taxonomy" id="68872"/>
    <lineage>
        <taxon>Eukaryota</taxon>
        <taxon>Viridiplantae</taxon>
        <taxon>Streptophyta</taxon>
        <taxon>Embryophyta</taxon>
        <taxon>Tracheophyta</taxon>
        <taxon>Spermatophyta</taxon>
        <taxon>Magnoliopsida</taxon>
        <taxon>eudicotyledons</taxon>
        <taxon>Gunneridae</taxon>
        <taxon>Pentapetalae</taxon>
        <taxon>asterids</taxon>
        <taxon>lamiids</taxon>
        <taxon>Lamiales</taxon>
        <taxon>Orobanchaceae</taxon>
        <taxon>Buchnereae</taxon>
        <taxon>Striga</taxon>
    </lineage>
</organism>
<proteinExistence type="predicted"/>
<comment type="caution">
    <text evidence="1">The sequence shown here is derived from an EMBL/GenBank/DDBJ whole genome shotgun (WGS) entry which is preliminary data.</text>
</comment>
<dbReference type="Proteomes" id="UP001153555">
    <property type="component" value="Unassembled WGS sequence"/>
</dbReference>
<sequence>MLYWLKDWHDYLPLYRAALRGDWATAKAILDGDPDAARARVAFTLETSLHIAVGTGKAIPFVVKLVELMPDEHLALKDELGFNALHVAALAGNTEAARILVSRLPDLLYVQSNNGSFPIHKAAMSAHKETLRFLISQTKDDVNPSPYVGDKGVMLLNDVIDADFFDVALELAEKYPHLAQKKLSSGNSALKRLALKDSAFSSGNQLKSWERLLYAGFQLVLRSEIQNPAPNSRDIEDQTYSTLVWFKSWHRVIQNLHSNLSDVIKQLVPHVKRIHDKKMMHQQALKLLKCLCKNMESLKYKEASVIYRDAVLTAARLGIHEVVEAIVATFPASIYSRHADTKQFIFHLAVHNRCERVFNLIYQTSDHKHQYSDLVDSSGNGLLHLAASLAPSHKLNAVSGAALQMQREIQWFKVK</sequence>
<dbReference type="GO" id="GO:0016020">
    <property type="term" value="C:membrane"/>
    <property type="evidence" value="ECO:0007669"/>
    <property type="project" value="TreeGrafter"/>
</dbReference>
<gene>
    <name evidence="1" type="ORF">SHERM_10018</name>
</gene>
<dbReference type="SUPFAM" id="SSF48403">
    <property type="entry name" value="Ankyrin repeat"/>
    <property type="match status" value="1"/>
</dbReference>
<dbReference type="OrthoDB" id="1925304at2759"/>
<protein>
    <submittedName>
        <fullName evidence="1">Uncharacterized protein</fullName>
    </submittedName>
</protein>
<dbReference type="SMART" id="SM00248">
    <property type="entry name" value="ANK"/>
    <property type="match status" value="4"/>
</dbReference>
<accession>A0A9N7MLT9</accession>
<dbReference type="Gene3D" id="1.25.40.20">
    <property type="entry name" value="Ankyrin repeat-containing domain"/>
    <property type="match status" value="1"/>
</dbReference>
<keyword evidence="2" id="KW-1185">Reference proteome</keyword>
<evidence type="ECO:0000313" key="1">
    <source>
        <dbReference type="EMBL" id="CAA0807152.1"/>
    </source>
</evidence>
<evidence type="ECO:0000313" key="2">
    <source>
        <dbReference type="Proteomes" id="UP001153555"/>
    </source>
</evidence>
<dbReference type="Pfam" id="PF12796">
    <property type="entry name" value="Ank_2"/>
    <property type="match status" value="1"/>
</dbReference>
<dbReference type="InterPro" id="IPR002110">
    <property type="entry name" value="Ankyrin_rpt"/>
</dbReference>
<dbReference type="PANTHER" id="PTHR24177:SF435">
    <property type="entry name" value="ANKYRIN REPEAT-CONTAINING PROTEIN NPR4-LIKE"/>
    <property type="match status" value="1"/>
</dbReference>
<dbReference type="PANTHER" id="PTHR24177">
    <property type="entry name" value="CASKIN"/>
    <property type="match status" value="1"/>
</dbReference>
<dbReference type="EMBL" id="CACSLK010000984">
    <property type="protein sequence ID" value="CAA0807152.1"/>
    <property type="molecule type" value="Genomic_DNA"/>
</dbReference>